<sequence length="58" mass="6579">MSRVGKLKRSSVFDTLLSMYLEVISICNFFMQSSKQHATFGTNFIPFIMLLTVISSLV</sequence>
<keyword evidence="1" id="KW-1133">Transmembrane helix</keyword>
<protein>
    <submittedName>
        <fullName evidence="2">Uncharacterized protein</fullName>
    </submittedName>
</protein>
<proteinExistence type="predicted"/>
<evidence type="ECO:0000256" key="1">
    <source>
        <dbReference type="SAM" id="Phobius"/>
    </source>
</evidence>
<evidence type="ECO:0000313" key="2">
    <source>
        <dbReference type="EMBL" id="CDW34296.1"/>
    </source>
</evidence>
<keyword evidence="1" id="KW-0472">Membrane</keyword>
<reference evidence="2" key="1">
    <citation type="submission" date="2014-05" db="EMBL/GenBank/DDBJ databases">
        <authorList>
            <person name="Chronopoulou M."/>
        </authorList>
    </citation>
    <scope>NUCLEOTIDE SEQUENCE</scope>
    <source>
        <tissue evidence="2">Whole organism</tissue>
    </source>
</reference>
<name>A0A0K2U9B6_LEPSM</name>
<feature type="transmembrane region" description="Helical" evidence="1">
    <location>
        <begin position="37"/>
        <end position="57"/>
    </location>
</feature>
<organism evidence="2">
    <name type="scientific">Lepeophtheirus salmonis</name>
    <name type="common">Salmon louse</name>
    <name type="synonym">Caligus salmonis</name>
    <dbReference type="NCBI Taxonomy" id="72036"/>
    <lineage>
        <taxon>Eukaryota</taxon>
        <taxon>Metazoa</taxon>
        <taxon>Ecdysozoa</taxon>
        <taxon>Arthropoda</taxon>
        <taxon>Crustacea</taxon>
        <taxon>Multicrustacea</taxon>
        <taxon>Hexanauplia</taxon>
        <taxon>Copepoda</taxon>
        <taxon>Siphonostomatoida</taxon>
        <taxon>Caligidae</taxon>
        <taxon>Lepeophtheirus</taxon>
    </lineage>
</organism>
<dbReference type="EMBL" id="HACA01016935">
    <property type="protein sequence ID" value="CDW34296.1"/>
    <property type="molecule type" value="Transcribed_RNA"/>
</dbReference>
<dbReference type="AlphaFoldDB" id="A0A0K2U9B6"/>
<keyword evidence="1" id="KW-0812">Transmembrane</keyword>
<accession>A0A0K2U9B6</accession>